<dbReference type="Proteomes" id="UP000515971">
    <property type="component" value="Chromosome"/>
</dbReference>
<keyword evidence="3" id="KW-1185">Reference proteome</keyword>
<dbReference type="SUPFAM" id="SSF52402">
    <property type="entry name" value="Adenine nucleotide alpha hydrolases-like"/>
    <property type="match status" value="1"/>
</dbReference>
<dbReference type="GO" id="GO:0006529">
    <property type="term" value="P:asparagine biosynthetic process"/>
    <property type="evidence" value="ECO:0007669"/>
    <property type="project" value="InterPro"/>
</dbReference>
<gene>
    <name evidence="2" type="ORF">H9L13_06550</name>
</gene>
<reference evidence="2 3" key="1">
    <citation type="submission" date="2020-08" db="EMBL/GenBank/DDBJ databases">
        <title>Genome sequence of Sphingomonas lutea KCTC 23642T.</title>
        <authorList>
            <person name="Hyun D.-W."/>
            <person name="Bae J.-W."/>
        </authorList>
    </citation>
    <scope>NUCLEOTIDE SEQUENCE [LARGE SCALE GENOMIC DNA]</scope>
    <source>
        <strain evidence="2 3">KCTC 23642</strain>
    </source>
</reference>
<organism evidence="2 3">
    <name type="scientific">Sphingomonas lutea</name>
    <dbReference type="NCBI Taxonomy" id="1045317"/>
    <lineage>
        <taxon>Bacteria</taxon>
        <taxon>Pseudomonadati</taxon>
        <taxon>Pseudomonadota</taxon>
        <taxon>Alphaproteobacteria</taxon>
        <taxon>Sphingomonadales</taxon>
        <taxon>Sphingomonadaceae</taxon>
        <taxon>Sphingomonas</taxon>
    </lineage>
</organism>
<accession>A0A7G9SL38</accession>
<dbReference type="InterPro" id="IPR001962">
    <property type="entry name" value="Asn_synthase"/>
</dbReference>
<proteinExistence type="predicted"/>
<sequence length="93" mass="10897">MRGRTRWRFARAAAGPQPDRPLGDWLKEPLRPWAEDFLSRQRLRDGGWFDAALVRRRWEAHLSGRRDSAYAIWALLMFQAWLDGIHDTVSHAA</sequence>
<dbReference type="AlphaFoldDB" id="A0A7G9SL38"/>
<evidence type="ECO:0000313" key="2">
    <source>
        <dbReference type="EMBL" id="QNN68563.1"/>
    </source>
</evidence>
<evidence type="ECO:0000313" key="3">
    <source>
        <dbReference type="Proteomes" id="UP000515971"/>
    </source>
</evidence>
<name>A0A7G9SL38_9SPHN</name>
<dbReference type="EMBL" id="CP060718">
    <property type="protein sequence ID" value="QNN68563.1"/>
    <property type="molecule type" value="Genomic_DNA"/>
</dbReference>
<dbReference type="Pfam" id="PF00733">
    <property type="entry name" value="Asn_synthase"/>
    <property type="match status" value="1"/>
</dbReference>
<feature type="domain" description="Asparagine synthetase" evidence="1">
    <location>
        <begin position="21"/>
        <end position="82"/>
    </location>
</feature>
<evidence type="ECO:0000259" key="1">
    <source>
        <dbReference type="Pfam" id="PF00733"/>
    </source>
</evidence>
<protein>
    <recommendedName>
        <fullName evidence="1">Asparagine synthetase domain-containing protein</fullName>
    </recommendedName>
</protein>
<dbReference type="GO" id="GO:0004066">
    <property type="term" value="F:asparagine synthase (glutamine-hydrolyzing) activity"/>
    <property type="evidence" value="ECO:0007669"/>
    <property type="project" value="InterPro"/>
</dbReference>
<dbReference type="RefSeq" id="WP_187540208.1">
    <property type="nucleotide sequence ID" value="NZ_BAABJT010000001.1"/>
</dbReference>
<dbReference type="KEGG" id="slut:H9L13_06550"/>